<evidence type="ECO:0000256" key="1">
    <source>
        <dbReference type="ARBA" id="ARBA00004323"/>
    </source>
</evidence>
<reference evidence="11 12" key="1">
    <citation type="submission" date="2024-01" db="EMBL/GenBank/DDBJ databases">
        <title>The genome of the rayed Mediterranean limpet Patella caerulea (Linnaeus, 1758).</title>
        <authorList>
            <person name="Anh-Thu Weber A."/>
            <person name="Halstead-Nussloch G."/>
        </authorList>
    </citation>
    <scope>NUCLEOTIDE SEQUENCE [LARGE SCALE GENOMIC DNA]</scope>
    <source>
        <strain evidence="11">AATW-2023a</strain>
        <tissue evidence="11">Whole specimen</tissue>
    </source>
</reference>
<keyword evidence="6" id="KW-1133">Transmembrane helix</keyword>
<evidence type="ECO:0000256" key="7">
    <source>
        <dbReference type="ARBA" id="ARBA00023034"/>
    </source>
</evidence>
<dbReference type="InterPro" id="IPR027417">
    <property type="entry name" value="P-loop_NTPase"/>
</dbReference>
<evidence type="ECO:0000256" key="9">
    <source>
        <dbReference type="ARBA" id="ARBA00023180"/>
    </source>
</evidence>
<keyword evidence="3" id="KW-0808">Transferase</keyword>
<keyword evidence="12" id="KW-1185">Reference proteome</keyword>
<dbReference type="GO" id="GO:0009247">
    <property type="term" value="P:glycolipid biosynthetic process"/>
    <property type="evidence" value="ECO:0007669"/>
    <property type="project" value="InterPro"/>
</dbReference>
<dbReference type="InterPro" id="IPR009729">
    <property type="entry name" value="Gal-3-0_sulfotransfrase"/>
</dbReference>
<comment type="similarity">
    <text evidence="2">Belongs to the galactose-3-O-sulfotransferase family.</text>
</comment>
<organism evidence="11 12">
    <name type="scientific">Patella caerulea</name>
    <name type="common">Rayed Mediterranean limpet</name>
    <dbReference type="NCBI Taxonomy" id="87958"/>
    <lineage>
        <taxon>Eukaryota</taxon>
        <taxon>Metazoa</taxon>
        <taxon>Spiralia</taxon>
        <taxon>Lophotrochozoa</taxon>
        <taxon>Mollusca</taxon>
        <taxon>Gastropoda</taxon>
        <taxon>Patellogastropoda</taxon>
        <taxon>Patelloidea</taxon>
        <taxon>Patellidae</taxon>
        <taxon>Patella</taxon>
    </lineage>
</organism>
<protein>
    <recommendedName>
        <fullName evidence="13">Galactosylceramide sulfotransferase-like</fullName>
    </recommendedName>
</protein>
<feature type="region of interest" description="Disordered" evidence="10">
    <location>
        <begin position="1"/>
        <end position="28"/>
    </location>
</feature>
<keyword evidence="9" id="KW-0325">Glycoprotein</keyword>
<evidence type="ECO:0008006" key="13">
    <source>
        <dbReference type="Google" id="ProtNLM"/>
    </source>
</evidence>
<evidence type="ECO:0000256" key="2">
    <source>
        <dbReference type="ARBA" id="ARBA00008124"/>
    </source>
</evidence>
<keyword evidence="8" id="KW-0472">Membrane</keyword>
<evidence type="ECO:0000256" key="8">
    <source>
        <dbReference type="ARBA" id="ARBA00023136"/>
    </source>
</evidence>
<dbReference type="EMBL" id="JAZGQO010000006">
    <property type="protein sequence ID" value="KAK6186329.1"/>
    <property type="molecule type" value="Genomic_DNA"/>
</dbReference>
<accession>A0AAN8PYW7</accession>
<evidence type="ECO:0000313" key="12">
    <source>
        <dbReference type="Proteomes" id="UP001347796"/>
    </source>
</evidence>
<dbReference type="Proteomes" id="UP001347796">
    <property type="component" value="Unassembled WGS sequence"/>
</dbReference>
<evidence type="ECO:0000256" key="3">
    <source>
        <dbReference type="ARBA" id="ARBA00022679"/>
    </source>
</evidence>
<dbReference type="AlphaFoldDB" id="A0AAN8PYW7"/>
<gene>
    <name evidence="11" type="ORF">SNE40_008383</name>
</gene>
<dbReference type="GO" id="GO:0001733">
    <property type="term" value="F:galactosylceramide sulfotransferase activity"/>
    <property type="evidence" value="ECO:0007669"/>
    <property type="project" value="InterPro"/>
</dbReference>
<keyword evidence="5" id="KW-0735">Signal-anchor</keyword>
<keyword evidence="7" id="KW-0333">Golgi apparatus</keyword>
<name>A0AAN8PYW7_PATCE</name>
<comment type="caution">
    <text evidence="11">The sequence shown here is derived from an EMBL/GenBank/DDBJ whole genome shotgun (WGS) entry which is preliminary data.</text>
</comment>
<dbReference type="Pfam" id="PF06990">
    <property type="entry name" value="Gal-3-0_sulfotr"/>
    <property type="match status" value="1"/>
</dbReference>
<sequence length="384" mass="45183">MFVPEVNNSSSKAMAKEQHKLKDTEHNKPVVKSEIGEYSEYIPAECTKKVNIAFLKTHKSGSCTMSNILQRFGLRNDLNFVLPKSEEFTDSFWIIRDSNLDQSSLIPVKPGQHYNLITTHTTYNKPAYDRVMPPDYVTISILREPEDNFVSSMFYFYPSQINMTKYPYIFDDFFSKPQTLAGQGEDFGLPPYTQGERDRALKLVKNLDQEFDFIMLLEYFDESLVYLRRRFCWDFRDILYMVHNKNTKRQNYALTSHNRQQLIQILAADYIFYEHFKRKFWKDLTKSGGDLFLEVHHLKIVLRSVKDFCEFGYLKSNEPLVVPASDWNEPFIINQSECLLMRMAEPEMVKNLMHRAWAKYQSKLGPVSRNFNENKNSNFSNLIG</sequence>
<dbReference type="Gene3D" id="3.40.50.300">
    <property type="entry name" value="P-loop containing nucleotide triphosphate hydrolases"/>
    <property type="match status" value="1"/>
</dbReference>
<evidence type="ECO:0000256" key="6">
    <source>
        <dbReference type="ARBA" id="ARBA00022989"/>
    </source>
</evidence>
<comment type="subcellular location">
    <subcellularLocation>
        <location evidence="1">Golgi apparatus membrane</location>
        <topology evidence="1">Single-pass type II membrane protein</topology>
    </subcellularLocation>
</comment>
<keyword evidence="4" id="KW-0812">Transmembrane</keyword>
<dbReference type="GO" id="GO:0000139">
    <property type="term" value="C:Golgi membrane"/>
    <property type="evidence" value="ECO:0007669"/>
    <property type="project" value="UniProtKB-SubCell"/>
</dbReference>
<evidence type="ECO:0000256" key="10">
    <source>
        <dbReference type="SAM" id="MobiDB-lite"/>
    </source>
</evidence>
<feature type="compositionally biased region" description="Basic and acidic residues" evidence="10">
    <location>
        <begin position="14"/>
        <end position="28"/>
    </location>
</feature>
<feature type="compositionally biased region" description="Polar residues" evidence="10">
    <location>
        <begin position="1"/>
        <end position="12"/>
    </location>
</feature>
<evidence type="ECO:0000256" key="5">
    <source>
        <dbReference type="ARBA" id="ARBA00022968"/>
    </source>
</evidence>
<proteinExistence type="inferred from homology"/>
<dbReference type="PANTHER" id="PTHR14647">
    <property type="entry name" value="GALACTOSE-3-O-SULFOTRANSFERASE"/>
    <property type="match status" value="1"/>
</dbReference>
<dbReference type="PANTHER" id="PTHR14647:SF87">
    <property type="entry name" value="PUTATIVE-RELATED"/>
    <property type="match status" value="1"/>
</dbReference>
<evidence type="ECO:0000256" key="4">
    <source>
        <dbReference type="ARBA" id="ARBA00022692"/>
    </source>
</evidence>
<evidence type="ECO:0000313" key="11">
    <source>
        <dbReference type="EMBL" id="KAK6186329.1"/>
    </source>
</evidence>
<dbReference type="SUPFAM" id="SSF52540">
    <property type="entry name" value="P-loop containing nucleoside triphosphate hydrolases"/>
    <property type="match status" value="1"/>
</dbReference>